<sequence>MYCRICMSHANPEYFGYCYNGFCGWRDETHIDVISTTGFGQHRDIWHKFETINKPQVKDRHMRQYLLIADRRRVRRHCNLPVLRLQGNMQLPKTSYASFDVERVCSIEQVLRFADAPNSDNTYVVDTQSMGHLEHYVEKRHHIMQENLVEENEKKAQKKAETQQRKLDLGAIARQAAIAASHFYPHKVALAADDEVVSNDARPNNTV</sequence>
<organism evidence="1 2">
    <name type="scientific">Botryosphaeria parva (strain UCR-NP2)</name>
    <name type="common">Grapevine canker fungus</name>
    <name type="synonym">Neofusicoccum parvum</name>
    <dbReference type="NCBI Taxonomy" id="1287680"/>
    <lineage>
        <taxon>Eukaryota</taxon>
        <taxon>Fungi</taxon>
        <taxon>Dikarya</taxon>
        <taxon>Ascomycota</taxon>
        <taxon>Pezizomycotina</taxon>
        <taxon>Dothideomycetes</taxon>
        <taxon>Dothideomycetes incertae sedis</taxon>
        <taxon>Botryosphaeriales</taxon>
        <taxon>Botryosphaeriaceae</taxon>
        <taxon>Neofusicoccum</taxon>
    </lineage>
</organism>
<reference evidence="2" key="1">
    <citation type="journal article" date="2013" name="Genome Announc.">
        <title>Draft genome sequence of Neofusicoccum parvum isolate UCR-NP2, a fungal vascular pathogen associated with grapevine cankers.</title>
        <authorList>
            <person name="Blanco-Ulate B."/>
            <person name="Rolshausen P."/>
            <person name="Cantu D."/>
        </authorList>
    </citation>
    <scope>NUCLEOTIDE SEQUENCE [LARGE SCALE GENOMIC DNA]</scope>
    <source>
        <strain evidence="2">UCR-NP2</strain>
    </source>
</reference>
<dbReference type="EMBL" id="KB916322">
    <property type="protein sequence ID" value="EOD47516.1"/>
    <property type="molecule type" value="Genomic_DNA"/>
</dbReference>
<name>R1GGX5_BOTPV</name>
<dbReference type="HOGENOM" id="CLU_1326202_0_0_1"/>
<dbReference type="AlphaFoldDB" id="R1GGX5"/>
<evidence type="ECO:0000313" key="1">
    <source>
        <dbReference type="EMBL" id="EOD47516.1"/>
    </source>
</evidence>
<dbReference type="KEGG" id="npa:UCRNP2_5733"/>
<dbReference type="OrthoDB" id="10670432at2759"/>
<evidence type="ECO:0000313" key="2">
    <source>
        <dbReference type="Proteomes" id="UP000013521"/>
    </source>
</evidence>
<protein>
    <submittedName>
        <fullName evidence="1">Uncharacterized protein</fullName>
    </submittedName>
</protein>
<gene>
    <name evidence="1" type="ORF">UCRNP2_5733</name>
</gene>
<dbReference type="Proteomes" id="UP000013521">
    <property type="component" value="Unassembled WGS sequence"/>
</dbReference>
<proteinExistence type="predicted"/>
<accession>R1GGX5</accession>